<dbReference type="AlphaFoldDB" id="A0A076F4Y0"/>
<dbReference type="EMBL" id="CP008949">
    <property type="protein sequence ID" value="AII10784.1"/>
    <property type="molecule type" value="Genomic_DNA"/>
</dbReference>
<dbReference type="RefSeq" id="WP_080688468.1">
    <property type="nucleotide sequence ID" value="NZ_CP008949.1"/>
</dbReference>
<organism evidence="2 3">
    <name type="scientific">Rhodococcus opacus</name>
    <name type="common">Nocardia opaca</name>
    <dbReference type="NCBI Taxonomy" id="37919"/>
    <lineage>
        <taxon>Bacteria</taxon>
        <taxon>Bacillati</taxon>
        <taxon>Actinomycetota</taxon>
        <taxon>Actinomycetes</taxon>
        <taxon>Mycobacteriales</taxon>
        <taxon>Nocardiaceae</taxon>
        <taxon>Rhodococcus</taxon>
    </lineage>
</organism>
<reference evidence="2 3" key="1">
    <citation type="submission" date="2014-07" db="EMBL/GenBank/DDBJ databases">
        <title>Genome Sequence of Rhodococcus opacus Strain R7, a Biodegrader of Mono- and Polycyclic Aromatic Hydrocarbons.</title>
        <authorList>
            <person name="Di Gennaro P."/>
            <person name="Zampolli J."/>
            <person name="Presti I."/>
            <person name="Cappelletti M."/>
            <person name="D'Ursi P."/>
            <person name="Orro A."/>
            <person name="Mezzelani A."/>
            <person name="Milanesi L."/>
        </authorList>
    </citation>
    <scope>NUCLEOTIDE SEQUENCE [LARGE SCALE GENOMIC DNA]</scope>
    <source>
        <strain evidence="2 3">R7</strain>
        <plasmid evidence="2">pPDG2</plasmid>
    </source>
</reference>
<dbReference type="Proteomes" id="UP000028488">
    <property type="component" value="Plasmid pPDG2"/>
</dbReference>
<evidence type="ECO:0000313" key="3">
    <source>
        <dbReference type="Proteomes" id="UP000028488"/>
    </source>
</evidence>
<protein>
    <submittedName>
        <fullName evidence="2">Uncharacterized protein</fullName>
    </submittedName>
</protein>
<sequence>MAASKPLKPGSKAPASGQVEIVGPRGGRTGQERTTTKGNPLPPTPKSGQGYIVVDRTKNGAGRGK</sequence>
<geneLocation type="plasmid" evidence="2 3">
    <name>pPDG2</name>
</geneLocation>
<gene>
    <name evidence="2" type="ORF">EP51_42090</name>
</gene>
<proteinExistence type="predicted"/>
<keyword evidence="2" id="KW-0614">Plasmid</keyword>
<name>A0A076F4Y0_RHOOP</name>
<feature type="region of interest" description="Disordered" evidence="1">
    <location>
        <begin position="1"/>
        <end position="65"/>
    </location>
</feature>
<accession>A0A076F4Y0</accession>
<evidence type="ECO:0000256" key="1">
    <source>
        <dbReference type="SAM" id="MobiDB-lite"/>
    </source>
</evidence>
<evidence type="ECO:0000313" key="2">
    <source>
        <dbReference type="EMBL" id="AII10784.1"/>
    </source>
</evidence>